<protein>
    <submittedName>
        <fullName evidence="2">Uncharacterized protein</fullName>
    </submittedName>
</protein>
<evidence type="ECO:0000256" key="1">
    <source>
        <dbReference type="SAM" id="MobiDB-lite"/>
    </source>
</evidence>
<dbReference type="AlphaFoldDB" id="A0A816ARS5"/>
<keyword evidence="4" id="KW-1185">Reference proteome</keyword>
<accession>A0A816ARS5</accession>
<evidence type="ECO:0000313" key="4">
    <source>
        <dbReference type="Proteomes" id="UP000663829"/>
    </source>
</evidence>
<feature type="compositionally biased region" description="Polar residues" evidence="1">
    <location>
        <begin position="75"/>
        <end position="87"/>
    </location>
</feature>
<evidence type="ECO:0000313" key="3">
    <source>
        <dbReference type="EMBL" id="CAF4475686.1"/>
    </source>
</evidence>
<feature type="region of interest" description="Disordered" evidence="1">
    <location>
        <begin position="1"/>
        <end position="94"/>
    </location>
</feature>
<organism evidence="2 4">
    <name type="scientific">Didymodactylos carnosus</name>
    <dbReference type="NCBI Taxonomy" id="1234261"/>
    <lineage>
        <taxon>Eukaryota</taxon>
        <taxon>Metazoa</taxon>
        <taxon>Spiralia</taxon>
        <taxon>Gnathifera</taxon>
        <taxon>Rotifera</taxon>
        <taxon>Eurotatoria</taxon>
        <taxon>Bdelloidea</taxon>
        <taxon>Philodinida</taxon>
        <taxon>Philodinidae</taxon>
        <taxon>Didymodactylos</taxon>
    </lineage>
</organism>
<reference evidence="2" key="1">
    <citation type="submission" date="2021-02" db="EMBL/GenBank/DDBJ databases">
        <authorList>
            <person name="Nowell W R."/>
        </authorList>
    </citation>
    <scope>NUCLEOTIDE SEQUENCE</scope>
</reference>
<name>A0A816ARS5_9BILA</name>
<sequence length="94" mass="9108">MSSNQNDGGDPTSTHDKTAIGDSTFGSRGVEGSMTDGGGQSTVNTHSGASTATYGSKSISSGAAGTSGQSGTSSNRTTPGSASQASKDSGDRRT</sequence>
<feature type="compositionally biased region" description="Low complexity" evidence="1">
    <location>
        <begin position="55"/>
        <end position="74"/>
    </location>
</feature>
<comment type="caution">
    <text evidence="2">The sequence shown here is derived from an EMBL/GenBank/DDBJ whole genome shotgun (WGS) entry which is preliminary data.</text>
</comment>
<dbReference type="Proteomes" id="UP000663829">
    <property type="component" value="Unassembled WGS sequence"/>
</dbReference>
<dbReference type="EMBL" id="CAJNOQ010035391">
    <property type="protein sequence ID" value="CAF1599249.1"/>
    <property type="molecule type" value="Genomic_DNA"/>
</dbReference>
<dbReference type="Proteomes" id="UP000681722">
    <property type="component" value="Unassembled WGS sequence"/>
</dbReference>
<gene>
    <name evidence="2" type="ORF">GPM918_LOCUS42323</name>
    <name evidence="3" type="ORF">SRO942_LOCUS43536</name>
</gene>
<dbReference type="EMBL" id="CAJOBC010101764">
    <property type="protein sequence ID" value="CAF4475686.1"/>
    <property type="molecule type" value="Genomic_DNA"/>
</dbReference>
<evidence type="ECO:0000313" key="2">
    <source>
        <dbReference type="EMBL" id="CAF1599249.1"/>
    </source>
</evidence>
<feature type="compositionally biased region" description="Polar residues" evidence="1">
    <location>
        <begin position="41"/>
        <end position="54"/>
    </location>
</feature>
<proteinExistence type="predicted"/>